<dbReference type="InterPro" id="IPR002110">
    <property type="entry name" value="Ankyrin_rpt"/>
</dbReference>
<keyword evidence="4" id="KW-1185">Reference proteome</keyword>
<evidence type="ECO:0000313" key="4">
    <source>
        <dbReference type="Proteomes" id="UP001152562"/>
    </source>
</evidence>
<sequence>MSQEFKSEMKTIRIMKSKLNRIPHNMALKFLLTKDTEREDTLFKAKQSDPIYQKFPNLIIINKLNVVSNTNRTTAKFSEGTTTVELSSDSITELLGQKNYDLILNAISSVFNVATKVEAIMALLKKGAINKFNKCDGNRTIDRFSQTDESCIVKVKQLPRRRLQRCKAYAVLDSLIPPETVAKPPPKSKPLETVQNMSLIDTKDFLNEDSNMSDISFDNISLKSWQVPNSVLNVKPYFDCIDQCTLEPSSFVLKLIDGSSVTLKTKPLDLFHIATPENLNDLSSEDQKRLQLHQAYLHWKYCLEVDEDDNLPLHIAVLENEPDLLYRHCIMLKTRQESVDIPGEKNLSALQLSVHTNSPQCMDILLTFGAKVTQIDAECQSLLHIAAETSIECVQTILQHCRKHSRKILSEKEGLWTPELEFQSDEEISTYLINYFCTMFDDQGLTPLMLASAKGFDSIVNELLQAAPQTVNIKSPSSGNTALYIATSAASSHAELAGNTGKLSTSYLKTIATLCKYGAEPNIPNDSGNTITMLLSEFKSNDIAQILANKVCDGTQKFDSFMLVRDEGDIKIEPVKNTKQRETNARKKQKDTPETCEDMLNDSEIESNIEIKMEKLICEKPVPSSSFVTKQLQTVQKSQPLMFNLNDLSLSLNMAKVSNPRTYKIVRPKMKTDLSVTKCETIKMFTKKTSITQNVIEKEKPQVCHQTSGRKLVVKVESLNTRKRKHSMENTKLND</sequence>
<dbReference type="GO" id="GO:0071356">
    <property type="term" value="P:cellular response to tumor necrosis factor"/>
    <property type="evidence" value="ECO:0007669"/>
    <property type="project" value="TreeGrafter"/>
</dbReference>
<dbReference type="EMBL" id="CALOZG010000028">
    <property type="protein sequence ID" value="CAH4032398.1"/>
    <property type="molecule type" value="Genomic_DNA"/>
</dbReference>
<dbReference type="Pfam" id="PF00023">
    <property type="entry name" value="Ank"/>
    <property type="match status" value="1"/>
</dbReference>
<dbReference type="SUPFAM" id="SSF48403">
    <property type="entry name" value="Ankyrin repeat"/>
    <property type="match status" value="1"/>
</dbReference>
<dbReference type="Proteomes" id="UP001152562">
    <property type="component" value="Unassembled WGS sequence"/>
</dbReference>
<dbReference type="GO" id="GO:0005829">
    <property type="term" value="C:cytosol"/>
    <property type="evidence" value="ECO:0007669"/>
    <property type="project" value="TreeGrafter"/>
</dbReference>
<dbReference type="PANTHER" id="PTHR46680:SF3">
    <property type="entry name" value="NF-KAPPA-B INHIBITOR CACTUS"/>
    <property type="match status" value="1"/>
</dbReference>
<keyword evidence="2" id="KW-0040">ANK repeat</keyword>
<dbReference type="Gene3D" id="1.25.40.20">
    <property type="entry name" value="Ankyrin repeat-containing domain"/>
    <property type="match status" value="1"/>
</dbReference>
<dbReference type="GO" id="GO:0051059">
    <property type="term" value="F:NF-kappaB binding"/>
    <property type="evidence" value="ECO:0007669"/>
    <property type="project" value="TreeGrafter"/>
</dbReference>
<comment type="caution">
    <text evidence="3">The sequence shown here is derived from an EMBL/GenBank/DDBJ whole genome shotgun (WGS) entry which is preliminary data.</text>
</comment>
<protein>
    <submittedName>
        <fullName evidence="3">Uncharacterized protein</fullName>
    </submittedName>
</protein>
<evidence type="ECO:0000313" key="3">
    <source>
        <dbReference type="EMBL" id="CAH4032398.1"/>
    </source>
</evidence>
<dbReference type="InterPro" id="IPR036770">
    <property type="entry name" value="Ankyrin_rpt-contain_sf"/>
</dbReference>
<gene>
    <name evidence="3" type="ORF">PIBRA_LOCUS8784</name>
</gene>
<evidence type="ECO:0000256" key="2">
    <source>
        <dbReference type="ARBA" id="ARBA00023043"/>
    </source>
</evidence>
<dbReference type="PANTHER" id="PTHR46680">
    <property type="entry name" value="NF-KAPPA-B INHIBITOR ALPHA"/>
    <property type="match status" value="1"/>
</dbReference>
<dbReference type="AlphaFoldDB" id="A0A9P0TIN2"/>
<evidence type="ECO:0000256" key="1">
    <source>
        <dbReference type="ARBA" id="ARBA00022737"/>
    </source>
</evidence>
<dbReference type="SMART" id="SM00248">
    <property type="entry name" value="ANK"/>
    <property type="match status" value="5"/>
</dbReference>
<organism evidence="3 4">
    <name type="scientific">Pieris brassicae</name>
    <name type="common">White butterfly</name>
    <name type="synonym">Large white butterfly</name>
    <dbReference type="NCBI Taxonomy" id="7116"/>
    <lineage>
        <taxon>Eukaryota</taxon>
        <taxon>Metazoa</taxon>
        <taxon>Ecdysozoa</taxon>
        <taxon>Arthropoda</taxon>
        <taxon>Hexapoda</taxon>
        <taxon>Insecta</taxon>
        <taxon>Pterygota</taxon>
        <taxon>Neoptera</taxon>
        <taxon>Endopterygota</taxon>
        <taxon>Lepidoptera</taxon>
        <taxon>Glossata</taxon>
        <taxon>Ditrysia</taxon>
        <taxon>Papilionoidea</taxon>
        <taxon>Pieridae</taxon>
        <taxon>Pierinae</taxon>
        <taxon>Pieris</taxon>
    </lineage>
</organism>
<dbReference type="InterPro" id="IPR051070">
    <property type="entry name" value="NF-kappa-B_inhibitor"/>
</dbReference>
<reference evidence="3" key="1">
    <citation type="submission" date="2022-05" db="EMBL/GenBank/DDBJ databases">
        <authorList>
            <person name="Okamura Y."/>
        </authorList>
    </citation>
    <scope>NUCLEOTIDE SEQUENCE</scope>
</reference>
<name>A0A9P0TIN2_PIEBR</name>
<proteinExistence type="predicted"/>
<accession>A0A9P0TIN2</accession>
<keyword evidence="1" id="KW-0677">Repeat</keyword>